<dbReference type="InterPro" id="IPR023606">
    <property type="entry name" value="CoA-Trfase_III_dom_1_sf"/>
</dbReference>
<dbReference type="Pfam" id="PF02515">
    <property type="entry name" value="CoA_transf_3"/>
    <property type="match status" value="1"/>
</dbReference>
<name>A0A4S2MRA3_9PEZI</name>
<accession>A0A4S2MRA3</accession>
<proteinExistence type="inferred from homology"/>
<gene>
    <name evidence="4" type="ORF">EX30DRAFT_344092</name>
</gene>
<dbReference type="GO" id="GO:0047369">
    <property type="term" value="F:succinate-hydroxymethylglutarate CoA-transferase activity"/>
    <property type="evidence" value="ECO:0007669"/>
    <property type="project" value="TreeGrafter"/>
</dbReference>
<evidence type="ECO:0000256" key="1">
    <source>
        <dbReference type="ARBA" id="ARBA00008383"/>
    </source>
</evidence>
<dbReference type="EMBL" id="ML220153">
    <property type="protein sequence ID" value="TGZ77448.1"/>
    <property type="molecule type" value="Genomic_DNA"/>
</dbReference>
<dbReference type="PANTHER" id="PTHR48207:SF3">
    <property type="entry name" value="SUCCINATE--HYDROXYMETHYLGLUTARATE COA-TRANSFERASE"/>
    <property type="match status" value="1"/>
</dbReference>
<reference evidence="4 5" key="1">
    <citation type="submission" date="2019-04" db="EMBL/GenBank/DDBJ databases">
        <title>Comparative genomics and transcriptomics to analyze fruiting body development in filamentous ascomycetes.</title>
        <authorList>
            <consortium name="DOE Joint Genome Institute"/>
            <person name="Lutkenhaus R."/>
            <person name="Traeger S."/>
            <person name="Breuer J."/>
            <person name="Kuo A."/>
            <person name="Lipzen A."/>
            <person name="Pangilinan J."/>
            <person name="Dilworth D."/>
            <person name="Sandor L."/>
            <person name="Poggeler S."/>
            <person name="Barry K."/>
            <person name="Grigoriev I.V."/>
            <person name="Nowrousian M."/>
        </authorList>
    </citation>
    <scope>NUCLEOTIDE SEQUENCE [LARGE SCALE GENOMIC DNA]</scope>
    <source>
        <strain evidence="4 5">CBS 389.68</strain>
    </source>
</reference>
<evidence type="ECO:0000313" key="4">
    <source>
        <dbReference type="EMBL" id="TGZ77448.1"/>
    </source>
</evidence>
<organism evidence="4 5">
    <name type="scientific">Ascodesmis nigricans</name>
    <dbReference type="NCBI Taxonomy" id="341454"/>
    <lineage>
        <taxon>Eukaryota</taxon>
        <taxon>Fungi</taxon>
        <taxon>Dikarya</taxon>
        <taxon>Ascomycota</taxon>
        <taxon>Pezizomycotina</taxon>
        <taxon>Pezizomycetes</taxon>
        <taxon>Pezizales</taxon>
        <taxon>Ascodesmidaceae</taxon>
        <taxon>Ascodesmis</taxon>
    </lineage>
</organism>
<dbReference type="InterPro" id="IPR050483">
    <property type="entry name" value="CoA-transferase_III_domain"/>
</dbReference>
<dbReference type="OrthoDB" id="5863171at2759"/>
<evidence type="ECO:0000256" key="2">
    <source>
        <dbReference type="ARBA" id="ARBA00022679"/>
    </source>
</evidence>
<evidence type="ECO:0000256" key="3">
    <source>
        <dbReference type="SAM" id="MobiDB-lite"/>
    </source>
</evidence>
<dbReference type="GO" id="GO:0005739">
    <property type="term" value="C:mitochondrion"/>
    <property type="evidence" value="ECO:0007669"/>
    <property type="project" value="TreeGrafter"/>
</dbReference>
<dbReference type="AlphaFoldDB" id="A0A4S2MRA3"/>
<dbReference type="InterPro" id="IPR044855">
    <property type="entry name" value="CoA-Trfase_III_dom3_sf"/>
</dbReference>
<evidence type="ECO:0000313" key="5">
    <source>
        <dbReference type="Proteomes" id="UP000298138"/>
    </source>
</evidence>
<dbReference type="InParanoid" id="A0A4S2MRA3"/>
<dbReference type="PANTHER" id="PTHR48207">
    <property type="entry name" value="SUCCINATE--HYDROXYMETHYLGLUTARATE COA-TRANSFERASE"/>
    <property type="match status" value="1"/>
</dbReference>
<protein>
    <submittedName>
        <fullName evidence="4">CAIB/BAIF family enzyme</fullName>
    </submittedName>
</protein>
<sequence length="455" mass="49419">MLSRLNLAAKLTRSRCTRVPSRAVITKRTGSGRWYSTSEEAQPVAAGALPLEGVKVLDMTRVLAGPYCTQILGDLGAEVLKLEHPQKGDDTRAWGPPYAKPLSADADSTDPGESAYFLCANRNKKSVGISFKHPEGQKIIKQLAKKADVLVENYLPGTLGKYGLSYKELREVNPGLIYASITGYGQTGPYSTRAGYDVMVEAEFGLMHITGERDRPPVKVGVAVTDLTTGLYACNAIMAALLARMKTGRGQWVDVALSDCQTATLANIASSVLVSGERDGGRWGTAHPSIVPYESFPTQDGDILIGGGNDRLYGILCEKLGEPGWTTDERFKTNALRVKHRGILVPMIAEKTREKTTQEWLEIFSNSGMPYAPINDVQTTLSHSHTLARNMVVNVQHPKVGEIKMVNTPVKYSESTPGIRLPPPMLGEHTREVLMGVLGMKEEVVEGLVDRGVVA</sequence>
<keyword evidence="5" id="KW-1185">Reference proteome</keyword>
<dbReference type="Gene3D" id="3.30.1540.10">
    <property type="entry name" value="formyl-coa transferase, domain 3"/>
    <property type="match status" value="1"/>
</dbReference>
<dbReference type="FunFam" id="3.30.1540.10:FF:000005">
    <property type="entry name" value="succinate--hydroxymethylglutarate CoA-transferase isoform X4"/>
    <property type="match status" value="1"/>
</dbReference>
<dbReference type="InterPro" id="IPR003673">
    <property type="entry name" value="CoA-Trfase_fam_III"/>
</dbReference>
<keyword evidence="2" id="KW-0808">Transferase</keyword>
<comment type="similarity">
    <text evidence="1">Belongs to the CoA-transferase III family.</text>
</comment>
<dbReference type="STRING" id="341454.A0A4S2MRA3"/>
<feature type="region of interest" description="Disordered" evidence="3">
    <location>
        <begin position="88"/>
        <end position="109"/>
    </location>
</feature>
<dbReference type="Gene3D" id="3.40.50.10540">
    <property type="entry name" value="Crotonobetainyl-coa:carnitine coa-transferase, domain 1"/>
    <property type="match status" value="1"/>
</dbReference>
<dbReference type="SUPFAM" id="SSF89796">
    <property type="entry name" value="CoA-transferase family III (CaiB/BaiF)"/>
    <property type="match status" value="1"/>
</dbReference>
<dbReference type="Proteomes" id="UP000298138">
    <property type="component" value="Unassembled WGS sequence"/>
</dbReference>